<feature type="region of interest" description="Disordered" evidence="1">
    <location>
        <begin position="1858"/>
        <end position="1879"/>
    </location>
</feature>
<dbReference type="Proteomes" id="UP001160148">
    <property type="component" value="Unassembled WGS sequence"/>
</dbReference>
<protein>
    <submittedName>
        <fullName evidence="2">Uncharacterized protein</fullName>
    </submittedName>
</protein>
<accession>A0AAV0XHS1</accession>
<evidence type="ECO:0000256" key="1">
    <source>
        <dbReference type="SAM" id="MobiDB-lite"/>
    </source>
</evidence>
<feature type="region of interest" description="Disordered" evidence="1">
    <location>
        <begin position="467"/>
        <end position="486"/>
    </location>
</feature>
<evidence type="ECO:0000313" key="3">
    <source>
        <dbReference type="Proteomes" id="UP001160148"/>
    </source>
</evidence>
<reference evidence="2 3" key="1">
    <citation type="submission" date="2023-01" db="EMBL/GenBank/DDBJ databases">
        <authorList>
            <person name="Whitehead M."/>
        </authorList>
    </citation>
    <scope>NUCLEOTIDE SEQUENCE [LARGE SCALE GENOMIC DNA]</scope>
</reference>
<evidence type="ECO:0000313" key="2">
    <source>
        <dbReference type="EMBL" id="CAI6367413.1"/>
    </source>
</evidence>
<feature type="compositionally biased region" description="Polar residues" evidence="1">
    <location>
        <begin position="467"/>
        <end position="478"/>
    </location>
</feature>
<proteinExistence type="predicted"/>
<gene>
    <name evidence="2" type="ORF">MEUPH1_LOCUS21891</name>
</gene>
<organism evidence="2 3">
    <name type="scientific">Macrosiphum euphorbiae</name>
    <name type="common">potato aphid</name>
    <dbReference type="NCBI Taxonomy" id="13131"/>
    <lineage>
        <taxon>Eukaryota</taxon>
        <taxon>Metazoa</taxon>
        <taxon>Ecdysozoa</taxon>
        <taxon>Arthropoda</taxon>
        <taxon>Hexapoda</taxon>
        <taxon>Insecta</taxon>
        <taxon>Pterygota</taxon>
        <taxon>Neoptera</taxon>
        <taxon>Paraneoptera</taxon>
        <taxon>Hemiptera</taxon>
        <taxon>Sternorrhyncha</taxon>
        <taxon>Aphidomorpha</taxon>
        <taxon>Aphidoidea</taxon>
        <taxon>Aphididae</taxon>
        <taxon>Macrosiphini</taxon>
        <taxon>Macrosiphum</taxon>
    </lineage>
</organism>
<comment type="caution">
    <text evidence="2">The sequence shown here is derived from an EMBL/GenBank/DDBJ whole genome shotgun (WGS) entry which is preliminary data.</text>
</comment>
<sequence>MDTDELSIVEDEYDDGVVCFGPVTESQLNRFKRLPRRTVLPSDFVLSQSLFEQNEDKKNDQSTVLDENTSTCVDNSINITHSTKNVDQEKKEIEATELKQSFSEDSNSKFSSPCFSKCIPNAKLMDTEVINRYIRMGSTSSNDSSLSEDQNKSTFEDETVSFTEAQEMESIQDNCVFDETSTCEHFSVSSAIEQSLSINQPNVLDDSNNVCTLIHCSQKDDTDLSICSDSELGDVTEDSIVADEYSVTPGKQRLFDLRVTKQSLRAKALVASAPFMDRIEETTTPVVPKVLNSPLILNNISCRHSEINENSNVLSITEIPHGTSIEHFNQTSNENVFETSKFIDATAGELLISSDLKSDIVSVNKSADTMFDETMNTNKHSTDGNGMNVNMSLIKTDQIENTLNDMVRTSDNEPPMNIMSSITIPTDLNVHYDNEYLIAAQPNAIATDTSVDDKIFDETMKTNKLSINNQSTDSNKSLNETEHKFDGEKPLNIMSNIANSISGVDEYNNEKNPITTEVDIISISTSVVDKTFDETVYTNKLSTNNQSMDMNNSLNETNIENTSNVTEHQFDSEKSMNIRANMALPTSDVNDEEFSVAMEVDIKSTNTSCVDKELNKSVCTNGHSINNESTDSNKSLNETNFENTFNVTEHKFDGEKSINIMSNKANPLSSADEYNDGENSIASDVDIISISTSKVDKIFDETVCTNKLSTNNQSMDMNNSLNETNIENTSNVTEHQFDSEKSMNIRANMALPTSDVNDEEFSVAMEVDIKSTNTSCVDKELNKTVFTNGHSINNQSTDSNKSLNETNFENTLNVTEHKFDGEKSINIKANPLSSADEYNDGENSIASDVDIISISTSEVDKIFVETVCTNILSTNNQSMDVNKSLNETNIENTLNVTEHKFDGEKSTNIMSNIAIPLPGVNDCIDKENSIASKVDIKSINTSIVDKIFDESMLINANKLLTDSRIMNCNKSHETESTLNNTEHRVVNNNQNASVSAVHFDEKLHLSKLDKSILKSTINSDSSFVEINKVNITCNTSLEDPSCMMRQYLDFELAVNEMCNDISSASGPVEKSNKPKESYDNETLENLIEQTLSSDTFNLTKVNENVSNYDGSNLSVIIENKSLETSCNNIEPNEDFVSPNNDVPITLDSESIVKEVNDIELLNKSTVLNTVATPSKSEVGLAYGTDVNIQIKAKESISINCTITDSGLVENINETKHNESSMFSDELSKLELDTFTKINKNLNNITTKQIFISEDVNEIHSTQNTLDENNLHLIADQINITDIPNSTAFELIPETEITKKNLIDQDEVLNNDNQQQDLLDATKCIDNSLEEFTNLEQMFNFGDNAKGKQVEYKTPKTQKLLDFSIIQQTPTFDNPAKKQKLLNFSIVDQTPILQSTQQKYPIENVINDESLINFSSVDQMWNSEVVTKDEINFKDLQNSSNYSSSNNLSTISAPDLELLADESIKRNTSNFSNSSFDQTITDSNLNLSTHSCAINKTQNGIIELNNLEPLLVINRQIVAEEPSDSLNQTIKQNESRQKTFYDKHCVAEASTKVVKPDLKLLSKSTSNKNIDSAEFKDYSNQEPCFNPNERAIVDFSIIDQGMLENVGLKNNTDITSFESDRNVSNLIEVSFVTKSEKQTIISSENPIIPITSHSRAEKSIQSNSDEMNSTALHLEESTFLHNNTELLTDIQMNDESLFIESPEKSSIIDSFHSIELDHVQEDNKRKMETTQEYDNNEKKMKVETELNTPMSMLYKIKNMFRSSERQPSCVNNAKENSLISNKCYQKLNFNKFEENNEDFTKRKTLKKPEVIVKSKIPCKVTDRSLTKNDEFNSSSLSSLNDSIKQKKTIPKFSGVPVLSDVSNSSNRKCAESRIPSKFQK</sequence>
<dbReference type="EMBL" id="CARXXK010000004">
    <property type="protein sequence ID" value="CAI6367413.1"/>
    <property type="molecule type" value="Genomic_DNA"/>
</dbReference>
<name>A0AAV0XHS1_9HEMI</name>
<keyword evidence="3" id="KW-1185">Reference proteome</keyword>